<name>A0A8T4GVY6_9EURY</name>
<gene>
    <name evidence="1" type="ORF">J2752_002935</name>
</gene>
<proteinExistence type="predicted"/>
<reference evidence="1" key="1">
    <citation type="submission" date="2021-03" db="EMBL/GenBank/DDBJ databases">
        <title>Genomic Encyclopedia of Type Strains, Phase IV (KMG-IV): sequencing the most valuable type-strain genomes for metagenomic binning, comparative biology and taxonomic classification.</title>
        <authorList>
            <person name="Goeker M."/>
        </authorList>
    </citation>
    <scope>NUCLEOTIDE SEQUENCE</scope>
    <source>
        <strain evidence="1">DSM 22443</strain>
    </source>
</reference>
<dbReference type="AlphaFoldDB" id="A0A8T4GVY6"/>
<sequence length="38" mass="4400">MPNFGGGRPPKLGDDQREHLLELLRDGQPWKKQQIQLC</sequence>
<dbReference type="EMBL" id="JAGGKO010000011">
    <property type="protein sequence ID" value="MBP1956004.1"/>
    <property type="molecule type" value="Genomic_DNA"/>
</dbReference>
<organism evidence="1 2">
    <name type="scientific">Halarchaeum rubridurum</name>
    <dbReference type="NCBI Taxonomy" id="489911"/>
    <lineage>
        <taxon>Archaea</taxon>
        <taxon>Methanobacteriati</taxon>
        <taxon>Methanobacteriota</taxon>
        <taxon>Stenosarchaea group</taxon>
        <taxon>Halobacteria</taxon>
        <taxon>Halobacteriales</taxon>
        <taxon>Halobacteriaceae</taxon>
    </lineage>
</organism>
<dbReference type="Proteomes" id="UP000765891">
    <property type="component" value="Unassembled WGS sequence"/>
</dbReference>
<evidence type="ECO:0000313" key="2">
    <source>
        <dbReference type="Proteomes" id="UP000765891"/>
    </source>
</evidence>
<accession>A0A8T4GVY6</accession>
<evidence type="ECO:0000313" key="1">
    <source>
        <dbReference type="EMBL" id="MBP1956004.1"/>
    </source>
</evidence>
<protein>
    <submittedName>
        <fullName evidence="1">Transposase</fullName>
    </submittedName>
</protein>
<comment type="caution">
    <text evidence="1">The sequence shown here is derived from an EMBL/GenBank/DDBJ whole genome shotgun (WGS) entry which is preliminary data.</text>
</comment>